<proteinExistence type="predicted"/>
<accession>A0A5B2VVC7</accession>
<organism evidence="2 3">
    <name type="scientific">Salinarimonas soli</name>
    <dbReference type="NCBI Taxonomy" id="1638099"/>
    <lineage>
        <taxon>Bacteria</taxon>
        <taxon>Pseudomonadati</taxon>
        <taxon>Pseudomonadota</taxon>
        <taxon>Alphaproteobacteria</taxon>
        <taxon>Hyphomicrobiales</taxon>
        <taxon>Salinarimonadaceae</taxon>
        <taxon>Salinarimonas</taxon>
    </lineage>
</organism>
<protein>
    <submittedName>
        <fullName evidence="2">Uncharacterized protein</fullName>
    </submittedName>
</protein>
<dbReference type="Proteomes" id="UP000323142">
    <property type="component" value="Unassembled WGS sequence"/>
</dbReference>
<dbReference type="EMBL" id="VUOA01000007">
    <property type="protein sequence ID" value="KAA2242069.1"/>
    <property type="molecule type" value="Genomic_DNA"/>
</dbReference>
<keyword evidence="1" id="KW-0812">Transmembrane</keyword>
<dbReference type="RefSeq" id="WP_149815677.1">
    <property type="nucleotide sequence ID" value="NZ_VUOA01000007.1"/>
</dbReference>
<keyword evidence="1" id="KW-1133">Transmembrane helix</keyword>
<feature type="transmembrane region" description="Helical" evidence="1">
    <location>
        <begin position="12"/>
        <end position="30"/>
    </location>
</feature>
<sequence>MNEIETFARASVARGSGFAGLAILCLMVALSGMPALALKTGGILCLIGAVVLLAKAERAPHRPYGRTEVWLRLDGRARPSETVAQQVVGGVLRGVYLEFALHFARAAALGLGVSFLINLLG</sequence>
<name>A0A5B2VVC7_9HYPH</name>
<gene>
    <name evidence="2" type="ORF">F0L46_03645</name>
</gene>
<feature type="transmembrane region" description="Helical" evidence="1">
    <location>
        <begin position="36"/>
        <end position="54"/>
    </location>
</feature>
<evidence type="ECO:0000313" key="2">
    <source>
        <dbReference type="EMBL" id="KAA2242069.1"/>
    </source>
</evidence>
<evidence type="ECO:0000256" key="1">
    <source>
        <dbReference type="SAM" id="Phobius"/>
    </source>
</evidence>
<keyword evidence="3" id="KW-1185">Reference proteome</keyword>
<keyword evidence="1" id="KW-0472">Membrane</keyword>
<reference evidence="2 3" key="2">
    <citation type="submission" date="2019-09" db="EMBL/GenBank/DDBJ databases">
        <authorList>
            <person name="Jin C."/>
        </authorList>
    </citation>
    <scope>NUCLEOTIDE SEQUENCE [LARGE SCALE GENOMIC DNA]</scope>
    <source>
        <strain evidence="2 3">BN140002</strain>
    </source>
</reference>
<evidence type="ECO:0000313" key="3">
    <source>
        <dbReference type="Proteomes" id="UP000323142"/>
    </source>
</evidence>
<dbReference type="OrthoDB" id="7861438at2"/>
<comment type="caution">
    <text evidence="2">The sequence shown here is derived from an EMBL/GenBank/DDBJ whole genome shotgun (WGS) entry which is preliminary data.</text>
</comment>
<reference evidence="2 3" key="1">
    <citation type="submission" date="2019-09" db="EMBL/GenBank/DDBJ databases">
        <title>Salinarimonas rosea gen. nov., sp. nov., a new member of the a-2 subgroup of the Proteobacteria.</title>
        <authorList>
            <person name="Liu J."/>
        </authorList>
    </citation>
    <scope>NUCLEOTIDE SEQUENCE [LARGE SCALE GENOMIC DNA]</scope>
    <source>
        <strain evidence="2 3">BN140002</strain>
    </source>
</reference>
<dbReference type="AlphaFoldDB" id="A0A5B2VVC7"/>